<evidence type="ECO:0000313" key="4">
    <source>
        <dbReference type="EMBL" id="KAF2235484.1"/>
    </source>
</evidence>
<name>A0A6A6HBI4_VIRVR</name>
<evidence type="ECO:0000259" key="3">
    <source>
        <dbReference type="Pfam" id="PF07859"/>
    </source>
</evidence>
<evidence type="ECO:0000256" key="2">
    <source>
        <dbReference type="SAM" id="MobiDB-lite"/>
    </source>
</evidence>
<evidence type="ECO:0000313" key="5">
    <source>
        <dbReference type="Proteomes" id="UP000800092"/>
    </source>
</evidence>
<keyword evidence="1 4" id="KW-0378">Hydrolase</keyword>
<proteinExistence type="predicted"/>
<organism evidence="4 5">
    <name type="scientific">Viridothelium virens</name>
    <name type="common">Speckled blister lichen</name>
    <name type="synonym">Trypethelium virens</name>
    <dbReference type="NCBI Taxonomy" id="1048519"/>
    <lineage>
        <taxon>Eukaryota</taxon>
        <taxon>Fungi</taxon>
        <taxon>Dikarya</taxon>
        <taxon>Ascomycota</taxon>
        <taxon>Pezizomycotina</taxon>
        <taxon>Dothideomycetes</taxon>
        <taxon>Dothideomycetes incertae sedis</taxon>
        <taxon>Trypetheliales</taxon>
        <taxon>Trypetheliaceae</taxon>
        <taxon>Viridothelium</taxon>
    </lineage>
</organism>
<dbReference type="Pfam" id="PF07859">
    <property type="entry name" value="Abhydrolase_3"/>
    <property type="match status" value="1"/>
</dbReference>
<sequence length="310" mass="33967">MKSYDDAKLRALGPAEPDLEQNRQTIPLRDEHETSAWVVQRNRENSDGSPRPLVVLFHGGGFTLGTADHMIPYARGLAHLFNAVVLSATYRLAPEHLHPYGPKDAWDALQWAAANAQSLGADPGAGFVVGGVSAGGNLAAVLNQQAKDNALNPPLTGCWSVVPLLEPPKKYADRWFSRKQNANAPCLSTAEQDLLDGYYAADKSSLWYSPFNGKEAFVGLSRTYLQVCGGDPLRDDGLVLYQALRDAGVQTRIDVYPGMPHGFWTAFPGYKTSELFMQDLAEGFGWLLEKRFDAQKVESVLYIPSHSTSD</sequence>
<dbReference type="GO" id="GO:0016787">
    <property type="term" value="F:hydrolase activity"/>
    <property type="evidence" value="ECO:0007669"/>
    <property type="project" value="UniProtKB-KW"/>
</dbReference>
<dbReference type="AlphaFoldDB" id="A0A6A6HBI4"/>
<dbReference type="PANTHER" id="PTHR48081">
    <property type="entry name" value="AB HYDROLASE SUPERFAMILY PROTEIN C4A8.06C"/>
    <property type="match status" value="1"/>
</dbReference>
<evidence type="ECO:0000256" key="1">
    <source>
        <dbReference type="ARBA" id="ARBA00022801"/>
    </source>
</evidence>
<dbReference type="InterPro" id="IPR029058">
    <property type="entry name" value="AB_hydrolase_fold"/>
</dbReference>
<dbReference type="Gene3D" id="3.40.50.1820">
    <property type="entry name" value="alpha/beta hydrolase"/>
    <property type="match status" value="1"/>
</dbReference>
<dbReference type="PANTHER" id="PTHR48081:SF8">
    <property type="entry name" value="ALPHA_BETA HYDROLASE FOLD-3 DOMAIN-CONTAINING PROTEIN-RELATED"/>
    <property type="match status" value="1"/>
</dbReference>
<feature type="domain" description="Alpha/beta hydrolase fold-3" evidence="3">
    <location>
        <begin position="54"/>
        <end position="264"/>
    </location>
</feature>
<gene>
    <name evidence="4" type="ORF">EV356DRAFT_523204</name>
</gene>
<keyword evidence="5" id="KW-1185">Reference proteome</keyword>
<feature type="region of interest" description="Disordered" evidence="2">
    <location>
        <begin position="1"/>
        <end position="33"/>
    </location>
</feature>
<dbReference type="Proteomes" id="UP000800092">
    <property type="component" value="Unassembled WGS sequence"/>
</dbReference>
<dbReference type="OrthoDB" id="408631at2759"/>
<dbReference type="InterPro" id="IPR050300">
    <property type="entry name" value="GDXG_lipolytic_enzyme"/>
</dbReference>
<reference evidence="4" key="1">
    <citation type="journal article" date="2020" name="Stud. Mycol.">
        <title>101 Dothideomycetes genomes: a test case for predicting lifestyles and emergence of pathogens.</title>
        <authorList>
            <person name="Haridas S."/>
            <person name="Albert R."/>
            <person name="Binder M."/>
            <person name="Bloem J."/>
            <person name="Labutti K."/>
            <person name="Salamov A."/>
            <person name="Andreopoulos B."/>
            <person name="Baker S."/>
            <person name="Barry K."/>
            <person name="Bills G."/>
            <person name="Bluhm B."/>
            <person name="Cannon C."/>
            <person name="Castanera R."/>
            <person name="Culley D."/>
            <person name="Daum C."/>
            <person name="Ezra D."/>
            <person name="Gonzalez J."/>
            <person name="Henrissat B."/>
            <person name="Kuo A."/>
            <person name="Liang C."/>
            <person name="Lipzen A."/>
            <person name="Lutzoni F."/>
            <person name="Magnuson J."/>
            <person name="Mondo S."/>
            <person name="Nolan M."/>
            <person name="Ohm R."/>
            <person name="Pangilinan J."/>
            <person name="Park H.-J."/>
            <person name="Ramirez L."/>
            <person name="Alfaro M."/>
            <person name="Sun H."/>
            <person name="Tritt A."/>
            <person name="Yoshinaga Y."/>
            <person name="Zwiers L.-H."/>
            <person name="Turgeon B."/>
            <person name="Goodwin S."/>
            <person name="Spatafora J."/>
            <person name="Crous P."/>
            <person name="Grigoriev I."/>
        </authorList>
    </citation>
    <scope>NUCLEOTIDE SEQUENCE</scope>
    <source>
        <strain evidence="4">Tuck. ex Michener</strain>
    </source>
</reference>
<dbReference type="InterPro" id="IPR013094">
    <property type="entry name" value="AB_hydrolase_3"/>
</dbReference>
<protein>
    <submittedName>
        <fullName evidence="4">Alpha/beta-hydrolase</fullName>
    </submittedName>
</protein>
<dbReference type="SUPFAM" id="SSF53474">
    <property type="entry name" value="alpha/beta-Hydrolases"/>
    <property type="match status" value="1"/>
</dbReference>
<accession>A0A6A6HBI4</accession>
<dbReference type="EMBL" id="ML991791">
    <property type="protein sequence ID" value="KAF2235484.1"/>
    <property type="molecule type" value="Genomic_DNA"/>
</dbReference>